<keyword evidence="2" id="KW-1133">Transmembrane helix</keyword>
<evidence type="ECO:0000313" key="4">
    <source>
        <dbReference type="Proteomes" id="UP000827721"/>
    </source>
</evidence>
<dbReference type="PANTHER" id="PTHR35483:SF1">
    <property type="entry name" value="GLYCINE-RICH PROTEIN-RELATED"/>
    <property type="match status" value="1"/>
</dbReference>
<dbReference type="Proteomes" id="UP000827721">
    <property type="component" value="Unassembled WGS sequence"/>
</dbReference>
<evidence type="ECO:0000256" key="2">
    <source>
        <dbReference type="SAM" id="Phobius"/>
    </source>
</evidence>
<evidence type="ECO:0008006" key="5">
    <source>
        <dbReference type="Google" id="ProtNLM"/>
    </source>
</evidence>
<comment type="caution">
    <text evidence="3">The sequence shown here is derived from an EMBL/GenBank/DDBJ whole genome shotgun (WGS) entry which is preliminary data.</text>
</comment>
<keyword evidence="2" id="KW-0812">Transmembrane</keyword>
<reference evidence="3 4" key="1">
    <citation type="submission" date="2021-02" db="EMBL/GenBank/DDBJ databases">
        <title>Plant Genome Project.</title>
        <authorList>
            <person name="Zhang R.-G."/>
        </authorList>
    </citation>
    <scope>NUCLEOTIDE SEQUENCE [LARGE SCALE GENOMIC DNA]</scope>
    <source>
        <tissue evidence="3">Leaves</tissue>
    </source>
</reference>
<gene>
    <name evidence="3" type="ORF">JRO89_XS03G0029300</name>
</gene>
<evidence type="ECO:0000256" key="1">
    <source>
        <dbReference type="SAM" id="MobiDB-lite"/>
    </source>
</evidence>
<accession>A0ABQ8I8K5</accession>
<feature type="compositionally biased region" description="Gly residues" evidence="1">
    <location>
        <begin position="103"/>
        <end position="130"/>
    </location>
</feature>
<keyword evidence="2" id="KW-0472">Membrane</keyword>
<proteinExistence type="predicted"/>
<sequence length="237" mass="26732">MSCIEAIAGLCGNLPSIPLSKRRPSPPYRTSLKPTTYNYNLCASLFNCQIKRPPVCLMGGKDRAQDEGAAWKAFGKAMENFSKGQSIEDVLRQQMENKEYYVGGNGGKNPPRGGGGGNGGGRDGSGGSGDEGVMHETMQVILATIGFIFLYIYIIRGEELTRLGKDYIRYLYGGHKSIRLKNAMYSWERFWKQLGEKMVYDKNWLEKLIINTQTWYNSPEKYRHIFRSHMASKSDNE</sequence>
<feature type="region of interest" description="Disordered" evidence="1">
    <location>
        <begin position="101"/>
        <end position="130"/>
    </location>
</feature>
<keyword evidence="4" id="KW-1185">Reference proteome</keyword>
<dbReference type="EMBL" id="JAFEMO010000003">
    <property type="protein sequence ID" value="KAH7572891.1"/>
    <property type="molecule type" value="Genomic_DNA"/>
</dbReference>
<organism evidence="3 4">
    <name type="scientific">Xanthoceras sorbifolium</name>
    <dbReference type="NCBI Taxonomy" id="99658"/>
    <lineage>
        <taxon>Eukaryota</taxon>
        <taxon>Viridiplantae</taxon>
        <taxon>Streptophyta</taxon>
        <taxon>Embryophyta</taxon>
        <taxon>Tracheophyta</taxon>
        <taxon>Spermatophyta</taxon>
        <taxon>Magnoliopsida</taxon>
        <taxon>eudicotyledons</taxon>
        <taxon>Gunneridae</taxon>
        <taxon>Pentapetalae</taxon>
        <taxon>rosids</taxon>
        <taxon>malvids</taxon>
        <taxon>Sapindales</taxon>
        <taxon>Sapindaceae</taxon>
        <taxon>Xanthoceroideae</taxon>
        <taxon>Xanthoceras</taxon>
    </lineage>
</organism>
<evidence type="ECO:0000313" key="3">
    <source>
        <dbReference type="EMBL" id="KAH7572891.1"/>
    </source>
</evidence>
<feature type="transmembrane region" description="Helical" evidence="2">
    <location>
        <begin position="138"/>
        <end position="155"/>
    </location>
</feature>
<name>A0ABQ8I8K5_9ROSI</name>
<protein>
    <recommendedName>
        <fullName evidence="5">Glycine-rich protein</fullName>
    </recommendedName>
</protein>
<dbReference type="PANTHER" id="PTHR35483">
    <property type="entry name" value="NUCLEUSENVELOPE PROTEIN"/>
    <property type="match status" value="1"/>
</dbReference>